<evidence type="ECO:0000313" key="2">
    <source>
        <dbReference type="EMBL" id="CAB4929934.1"/>
    </source>
</evidence>
<evidence type="ECO:0000256" key="1">
    <source>
        <dbReference type="SAM" id="Phobius"/>
    </source>
</evidence>
<keyword evidence="1" id="KW-1133">Transmembrane helix</keyword>
<feature type="transmembrane region" description="Helical" evidence="1">
    <location>
        <begin position="37"/>
        <end position="56"/>
    </location>
</feature>
<organism evidence="2">
    <name type="scientific">freshwater metagenome</name>
    <dbReference type="NCBI Taxonomy" id="449393"/>
    <lineage>
        <taxon>unclassified sequences</taxon>
        <taxon>metagenomes</taxon>
        <taxon>ecological metagenomes</taxon>
    </lineage>
</organism>
<keyword evidence="1" id="KW-0472">Membrane</keyword>
<proteinExistence type="predicted"/>
<dbReference type="EMBL" id="CAFBMR010000129">
    <property type="protein sequence ID" value="CAB4929934.1"/>
    <property type="molecule type" value="Genomic_DNA"/>
</dbReference>
<keyword evidence="1" id="KW-0812">Transmembrane</keyword>
<sequence length="67" mass="7225">MSEHAEKGHPIGGYIAVIIIAVLFGYLFKMFNSSDLAGYISGGLFLAWGVLALAIFSRRDDTSAAHH</sequence>
<accession>A0A6J7IHW5</accession>
<name>A0A6J7IHW5_9ZZZZ</name>
<feature type="transmembrane region" description="Helical" evidence="1">
    <location>
        <begin position="12"/>
        <end position="31"/>
    </location>
</feature>
<protein>
    <submittedName>
        <fullName evidence="2">Unannotated protein</fullName>
    </submittedName>
</protein>
<reference evidence="2" key="1">
    <citation type="submission" date="2020-05" db="EMBL/GenBank/DDBJ databases">
        <authorList>
            <person name="Chiriac C."/>
            <person name="Salcher M."/>
            <person name="Ghai R."/>
            <person name="Kavagutti S V."/>
        </authorList>
    </citation>
    <scope>NUCLEOTIDE SEQUENCE</scope>
</reference>
<dbReference type="AlphaFoldDB" id="A0A6J7IHW5"/>
<gene>
    <name evidence="2" type="ORF">UFOPK3610_01885</name>
</gene>